<organism evidence="1 2">
    <name type="scientific">Candidatus Muproteobacteria bacterium RBG_16_65_34</name>
    <dbReference type="NCBI Taxonomy" id="1817760"/>
    <lineage>
        <taxon>Bacteria</taxon>
        <taxon>Pseudomonadati</taxon>
        <taxon>Pseudomonadota</taxon>
        <taxon>Candidatus Muproteobacteria</taxon>
    </lineage>
</organism>
<reference evidence="1 2" key="1">
    <citation type="journal article" date="2016" name="Nat. Commun.">
        <title>Thousands of microbial genomes shed light on interconnected biogeochemical processes in an aquifer system.</title>
        <authorList>
            <person name="Anantharaman K."/>
            <person name="Brown C.T."/>
            <person name="Hug L.A."/>
            <person name="Sharon I."/>
            <person name="Castelle C.J."/>
            <person name="Probst A.J."/>
            <person name="Thomas B.C."/>
            <person name="Singh A."/>
            <person name="Wilkins M.J."/>
            <person name="Karaoz U."/>
            <person name="Brodie E.L."/>
            <person name="Williams K.H."/>
            <person name="Hubbard S.S."/>
            <person name="Banfield J.F."/>
        </authorList>
    </citation>
    <scope>NUCLEOTIDE SEQUENCE [LARGE SCALE GENOMIC DNA]</scope>
</reference>
<name>A0A1F6TN09_9PROT</name>
<dbReference type="AlphaFoldDB" id="A0A1F6TN09"/>
<sequence length="127" mass="13319">MLGRFRKKKRSVGRGLIALMATLWLSVAISPCVMAQPMDGAAAHSQAAMQATDDCTPPAATECALPDLASPITAQAAPSDLAAVPVLLTTLPAAFARTDVAARLRPEYTIPAVPTTPLHIRHLVLLI</sequence>
<evidence type="ECO:0000313" key="1">
    <source>
        <dbReference type="EMBL" id="OGI46511.1"/>
    </source>
</evidence>
<gene>
    <name evidence="1" type="ORF">A2151_03670</name>
</gene>
<comment type="caution">
    <text evidence="1">The sequence shown here is derived from an EMBL/GenBank/DDBJ whole genome shotgun (WGS) entry which is preliminary data.</text>
</comment>
<dbReference type="EMBL" id="MFSU01000080">
    <property type="protein sequence ID" value="OGI46511.1"/>
    <property type="molecule type" value="Genomic_DNA"/>
</dbReference>
<dbReference type="STRING" id="1817760.A2151_03670"/>
<dbReference type="Proteomes" id="UP000178885">
    <property type="component" value="Unassembled WGS sequence"/>
</dbReference>
<accession>A0A1F6TN09</accession>
<protein>
    <submittedName>
        <fullName evidence="1">Uncharacterized protein</fullName>
    </submittedName>
</protein>
<proteinExistence type="predicted"/>
<evidence type="ECO:0000313" key="2">
    <source>
        <dbReference type="Proteomes" id="UP000178885"/>
    </source>
</evidence>